<dbReference type="InterPro" id="IPR036188">
    <property type="entry name" value="FAD/NAD-bd_sf"/>
</dbReference>
<name>A0A4Y4B5W9_MICMQ</name>
<protein>
    <submittedName>
        <fullName evidence="2">Oxidoreductase</fullName>
    </submittedName>
</protein>
<dbReference type="PANTHER" id="PTHR46865:SF8">
    <property type="entry name" value="POSSIBLE OXIDOREDUCTASE"/>
    <property type="match status" value="1"/>
</dbReference>
<sequence length="370" mass="40769">MTIVERASAPREGGYLIDFWGAGFDVAERMGIVPRLSEVGYAVRELREVNDRGQTIARMDPRRVAKSANGRFLSVARSDLATIILSSLDGRVETLFGVTVNTIEDRGDRVVVHFASSPARDFDLVIGADGLHSSVRRQVFGPESDFERHLGIMVSVFVLDGYEPRDELVGVTRTTVGRQVLRFAQRDGSTMVALTFRHEATSPLSDLTAQQDLLRDSFADMRWEVPEILDRMPDARSFYFDRVSQIRMPTWSRGRVALLGDAAACASLLAGQGSALAMIEGYVLAQALNDPSNDHTAALIEYERTLSSFVRSKQDAAARMGVAFAPRNRFELALRNGAIRSMRVPLLADIAIGRSLHDEVDLPEASGRPS</sequence>
<comment type="caution">
    <text evidence="2">The sequence shown here is derived from an EMBL/GenBank/DDBJ whole genome shotgun (WGS) entry which is preliminary data.</text>
</comment>
<dbReference type="Pfam" id="PF01494">
    <property type="entry name" value="FAD_binding_3"/>
    <property type="match status" value="1"/>
</dbReference>
<dbReference type="PANTHER" id="PTHR46865">
    <property type="entry name" value="OXIDOREDUCTASE-RELATED"/>
    <property type="match status" value="1"/>
</dbReference>
<dbReference type="Proteomes" id="UP000317410">
    <property type="component" value="Unassembled WGS sequence"/>
</dbReference>
<accession>A0A4Y4B5W9</accession>
<dbReference type="Gene3D" id="3.30.9.10">
    <property type="entry name" value="D-Amino Acid Oxidase, subunit A, domain 2"/>
    <property type="match status" value="1"/>
</dbReference>
<evidence type="ECO:0000313" key="3">
    <source>
        <dbReference type="Proteomes" id="UP000317410"/>
    </source>
</evidence>
<evidence type="ECO:0000313" key="2">
    <source>
        <dbReference type="EMBL" id="GEC75995.1"/>
    </source>
</evidence>
<organism evidence="2 3">
    <name type="scientific">Microbacterium maritypicum</name>
    <name type="common">Microbacterium liquefaciens</name>
    <dbReference type="NCBI Taxonomy" id="33918"/>
    <lineage>
        <taxon>Bacteria</taxon>
        <taxon>Bacillati</taxon>
        <taxon>Actinomycetota</taxon>
        <taxon>Actinomycetes</taxon>
        <taxon>Micrococcales</taxon>
        <taxon>Microbacteriaceae</taxon>
        <taxon>Microbacterium</taxon>
    </lineage>
</organism>
<dbReference type="Gene3D" id="3.50.50.60">
    <property type="entry name" value="FAD/NAD(P)-binding domain"/>
    <property type="match status" value="1"/>
</dbReference>
<reference evidence="2 3" key="1">
    <citation type="submission" date="2019-06" db="EMBL/GenBank/DDBJ databases">
        <title>Whole genome shotgun sequence of Microbacterium liquefaciens NBRC 15037.</title>
        <authorList>
            <person name="Hosoyama A."/>
            <person name="Uohara A."/>
            <person name="Ohji S."/>
            <person name="Ichikawa N."/>
        </authorList>
    </citation>
    <scope>NUCLEOTIDE SEQUENCE [LARGE SCALE GENOMIC DNA]</scope>
    <source>
        <strain evidence="2 3">NBRC 15037</strain>
    </source>
</reference>
<feature type="domain" description="FAD-binding" evidence="1">
    <location>
        <begin position="28"/>
        <end position="293"/>
    </location>
</feature>
<dbReference type="GO" id="GO:0071949">
    <property type="term" value="F:FAD binding"/>
    <property type="evidence" value="ECO:0007669"/>
    <property type="project" value="InterPro"/>
</dbReference>
<evidence type="ECO:0000259" key="1">
    <source>
        <dbReference type="Pfam" id="PF01494"/>
    </source>
</evidence>
<dbReference type="AlphaFoldDB" id="A0A4Y4B5W9"/>
<proteinExistence type="predicted"/>
<dbReference type="SUPFAM" id="SSF51905">
    <property type="entry name" value="FAD/NAD(P)-binding domain"/>
    <property type="match status" value="1"/>
</dbReference>
<dbReference type="EMBL" id="BJNQ01000013">
    <property type="protein sequence ID" value="GEC75995.1"/>
    <property type="molecule type" value="Genomic_DNA"/>
</dbReference>
<dbReference type="InterPro" id="IPR051704">
    <property type="entry name" value="FAD_aromatic-hydroxylase"/>
</dbReference>
<gene>
    <name evidence="2" type="ORF">MLI01_21400</name>
</gene>
<dbReference type="InterPro" id="IPR002938">
    <property type="entry name" value="FAD-bd"/>
</dbReference>